<dbReference type="STRING" id="1519643.SAMN06295933_0107"/>
<dbReference type="EMBL" id="FWZU01000001">
    <property type="protein sequence ID" value="SME88047.1"/>
    <property type="molecule type" value="Genomic_DNA"/>
</dbReference>
<evidence type="ECO:0000313" key="2">
    <source>
        <dbReference type="Proteomes" id="UP000192906"/>
    </source>
</evidence>
<protein>
    <submittedName>
        <fullName evidence="1">Uncharacterized protein</fullName>
    </submittedName>
</protein>
<gene>
    <name evidence="1" type="ORF">SAMN06295933_0107</name>
</gene>
<dbReference type="RefSeq" id="WP_170921343.1">
    <property type="nucleotide sequence ID" value="NZ_FWZU01000001.1"/>
</dbReference>
<proteinExistence type="predicted"/>
<name>A0A1X7C1A6_9BACT</name>
<reference evidence="2" key="1">
    <citation type="submission" date="2017-04" db="EMBL/GenBank/DDBJ databases">
        <authorList>
            <person name="Varghese N."/>
            <person name="Submissions S."/>
        </authorList>
    </citation>
    <scope>NUCLEOTIDE SEQUENCE [LARGE SCALE GENOMIC DNA]</scope>
    <source>
        <strain evidence="2">K3S</strain>
    </source>
</reference>
<dbReference type="Proteomes" id="UP000192906">
    <property type="component" value="Unassembled WGS sequence"/>
</dbReference>
<sequence>MKFIQSNYSLHEPIRAHNVLTDDCPQIFSAYPVGSEEFLHPCIPIFCAHRRRGSPIL</sequence>
<evidence type="ECO:0000313" key="1">
    <source>
        <dbReference type="EMBL" id="SME88047.1"/>
    </source>
</evidence>
<organism evidence="1 2">
    <name type="scientific">Desulfovibrio gilichinskyi</name>
    <dbReference type="NCBI Taxonomy" id="1519643"/>
    <lineage>
        <taxon>Bacteria</taxon>
        <taxon>Pseudomonadati</taxon>
        <taxon>Thermodesulfobacteriota</taxon>
        <taxon>Desulfovibrionia</taxon>
        <taxon>Desulfovibrionales</taxon>
        <taxon>Desulfovibrionaceae</taxon>
        <taxon>Desulfovibrio</taxon>
    </lineage>
</organism>
<accession>A0A1X7C1A6</accession>
<keyword evidence="2" id="KW-1185">Reference proteome</keyword>
<dbReference type="AlphaFoldDB" id="A0A1X7C1A6"/>